<feature type="region of interest" description="Disordered" evidence="1">
    <location>
        <begin position="223"/>
        <end position="249"/>
    </location>
</feature>
<accession>A0A4U7AUM2</accession>
<reference evidence="2 3" key="1">
    <citation type="submission" date="2018-02" db="EMBL/GenBank/DDBJ databases">
        <title>Draft genome sequences of Elsinoe sp., causing black scab on jojoba.</title>
        <authorList>
            <person name="Stodart B."/>
            <person name="Jeffress S."/>
            <person name="Ash G."/>
            <person name="Arun Chinnappa K."/>
        </authorList>
    </citation>
    <scope>NUCLEOTIDE SEQUENCE [LARGE SCALE GENOMIC DNA]</scope>
    <source>
        <strain evidence="2 3">Hillstone_2</strain>
    </source>
</reference>
<feature type="compositionally biased region" description="Polar residues" evidence="1">
    <location>
        <begin position="236"/>
        <end position="249"/>
    </location>
</feature>
<sequence>MEIWQCSACARYSTGDNIAKLRTPPANAEAMVVRREVRKSRPCPGVCENPHSGSEESTNGQWSFNMAHNLWICLTCAGYANVHDNALRIPRPTAAARKEDPAPGYCENAACGSTTPSGVWRFDDNRGIWLCEPCRGWAGRHNGELRPKANMKKANPDYPCPEVCENAHCGALTTSGVWRWNKVWRMWLCAACNAFVGRTGGRLPHDKQQGRCYQVKAGSPKDNEVHPITYQDEGDQTTIHTGLSTRLTR</sequence>
<evidence type="ECO:0000313" key="2">
    <source>
        <dbReference type="EMBL" id="TKX20126.1"/>
    </source>
</evidence>
<name>A0A4U7AUM2_9PEZI</name>
<comment type="caution">
    <text evidence="2">The sequence shown here is derived from an EMBL/GenBank/DDBJ whole genome shotgun (WGS) entry which is preliminary data.</text>
</comment>
<dbReference type="Proteomes" id="UP000308133">
    <property type="component" value="Unassembled WGS sequence"/>
</dbReference>
<gene>
    <name evidence="2" type="ORF">C1H76_7626</name>
</gene>
<protein>
    <submittedName>
        <fullName evidence="2">Uncharacterized protein</fullName>
    </submittedName>
</protein>
<organism evidence="2 3">
    <name type="scientific">Elsinoe australis</name>
    <dbReference type="NCBI Taxonomy" id="40998"/>
    <lineage>
        <taxon>Eukaryota</taxon>
        <taxon>Fungi</taxon>
        <taxon>Dikarya</taxon>
        <taxon>Ascomycota</taxon>
        <taxon>Pezizomycotina</taxon>
        <taxon>Dothideomycetes</taxon>
        <taxon>Dothideomycetidae</taxon>
        <taxon>Myriangiales</taxon>
        <taxon>Elsinoaceae</taxon>
        <taxon>Elsinoe</taxon>
    </lineage>
</organism>
<evidence type="ECO:0000256" key="1">
    <source>
        <dbReference type="SAM" id="MobiDB-lite"/>
    </source>
</evidence>
<dbReference type="EMBL" id="PTQR01000100">
    <property type="protein sequence ID" value="TKX20126.1"/>
    <property type="molecule type" value="Genomic_DNA"/>
</dbReference>
<proteinExistence type="predicted"/>
<dbReference type="AlphaFoldDB" id="A0A4U7AUM2"/>
<evidence type="ECO:0000313" key="3">
    <source>
        <dbReference type="Proteomes" id="UP000308133"/>
    </source>
</evidence>